<protein>
    <submittedName>
        <fullName evidence="3">3-oxoadipate enol-lactonase 2</fullName>
        <ecNumber evidence="3">3.1.1.24</ecNumber>
    </submittedName>
</protein>
<dbReference type="InterPro" id="IPR000639">
    <property type="entry name" value="Epox_hydrolase-like"/>
</dbReference>
<dbReference type="InterPro" id="IPR000073">
    <property type="entry name" value="AB_hydrolase_1"/>
</dbReference>
<evidence type="ECO:0000259" key="2">
    <source>
        <dbReference type="Pfam" id="PF00561"/>
    </source>
</evidence>
<dbReference type="PANTHER" id="PTHR43798:SF31">
    <property type="entry name" value="AB HYDROLASE SUPERFAMILY PROTEIN YCLE"/>
    <property type="match status" value="1"/>
</dbReference>
<keyword evidence="1 3" id="KW-0378">Hydrolase</keyword>
<evidence type="ECO:0000313" key="3">
    <source>
        <dbReference type="EMBL" id="KUP94525.1"/>
    </source>
</evidence>
<comment type="caution">
    <text evidence="3">The sequence shown here is derived from an EMBL/GenBank/DDBJ whole genome shotgun (WGS) entry which is preliminary data.</text>
</comment>
<dbReference type="RefSeq" id="WP_165595874.1">
    <property type="nucleotide sequence ID" value="NZ_LPUY01000012.1"/>
</dbReference>
<organism evidence="3 4">
    <name type="scientific">Tritonibacter horizontis</name>
    <dbReference type="NCBI Taxonomy" id="1768241"/>
    <lineage>
        <taxon>Bacteria</taxon>
        <taxon>Pseudomonadati</taxon>
        <taxon>Pseudomonadota</taxon>
        <taxon>Alphaproteobacteria</taxon>
        <taxon>Rhodobacterales</taxon>
        <taxon>Paracoccaceae</taxon>
        <taxon>Tritonibacter</taxon>
    </lineage>
</organism>
<dbReference type="EC" id="3.1.1.24" evidence="3"/>
<dbReference type="Gene3D" id="3.40.50.1820">
    <property type="entry name" value="alpha/beta hydrolase"/>
    <property type="match status" value="1"/>
</dbReference>
<dbReference type="GO" id="GO:0016020">
    <property type="term" value="C:membrane"/>
    <property type="evidence" value="ECO:0007669"/>
    <property type="project" value="TreeGrafter"/>
</dbReference>
<dbReference type="Proteomes" id="UP000068382">
    <property type="component" value="Unassembled WGS sequence"/>
</dbReference>
<dbReference type="GO" id="GO:0047570">
    <property type="term" value="F:3-oxoadipate enol-lactonase activity"/>
    <property type="evidence" value="ECO:0007669"/>
    <property type="project" value="UniProtKB-EC"/>
</dbReference>
<feature type="domain" description="AB hydrolase-1" evidence="2">
    <location>
        <begin position="17"/>
        <end position="244"/>
    </location>
</feature>
<dbReference type="PRINTS" id="PR00111">
    <property type="entry name" value="ABHYDROLASE"/>
</dbReference>
<reference evidence="3 4" key="1">
    <citation type="submission" date="2015-12" db="EMBL/GenBank/DDBJ databases">
        <title>Genome sequence of the marine Rhodobacteraceae strain O3.65, Candidatus Tritonibacter horizontis.</title>
        <authorList>
            <person name="Poehlein A."/>
            <person name="Giebel H.A."/>
            <person name="Voget S."/>
            <person name="Brinkhoff T."/>
        </authorList>
    </citation>
    <scope>NUCLEOTIDE SEQUENCE [LARGE SCALE GENOMIC DNA]</scope>
    <source>
        <strain evidence="3 4">O3.65</strain>
    </source>
</reference>
<dbReference type="PANTHER" id="PTHR43798">
    <property type="entry name" value="MONOACYLGLYCEROL LIPASE"/>
    <property type="match status" value="1"/>
</dbReference>
<dbReference type="SUPFAM" id="SSF53474">
    <property type="entry name" value="alpha/beta-Hydrolases"/>
    <property type="match status" value="1"/>
</dbReference>
<dbReference type="InterPro" id="IPR029058">
    <property type="entry name" value="AB_hydrolase_fold"/>
</dbReference>
<dbReference type="InterPro" id="IPR050266">
    <property type="entry name" value="AB_hydrolase_sf"/>
</dbReference>
<accession>A0A132C1L1</accession>
<sequence>MTSIKLHSSVHGPSDAPVLLLLNSLGATESMWAAQIPLLSSHYRVISCDTRGHGNSPAPEGPYQFADFVADALAVLDDHGVEKATVMGVSLGGMTALGLGLNHPERIERIVCCGARADAPDPFVQSWHTRLAKLDEGGLEAVWAGTVGFWLSDETRKNHPDREATLRDGFLQTAETGYRGCAHALMQLDYLRHLNTMTVPTLFVSGEHDAGATPATMEAMAAACPGSHYACVSGAKHVINVDRPQDFALAIGGFLGLDIE</sequence>
<dbReference type="EMBL" id="LPUY01000012">
    <property type="protein sequence ID" value="KUP94525.1"/>
    <property type="molecule type" value="Genomic_DNA"/>
</dbReference>
<dbReference type="AlphaFoldDB" id="A0A132C1L1"/>
<evidence type="ECO:0000256" key="1">
    <source>
        <dbReference type="ARBA" id="ARBA00022801"/>
    </source>
</evidence>
<dbReference type="Pfam" id="PF00561">
    <property type="entry name" value="Abhydrolase_1"/>
    <property type="match status" value="1"/>
</dbReference>
<proteinExistence type="predicted"/>
<evidence type="ECO:0000313" key="4">
    <source>
        <dbReference type="Proteomes" id="UP000068382"/>
    </source>
</evidence>
<dbReference type="PRINTS" id="PR00412">
    <property type="entry name" value="EPOXHYDRLASE"/>
</dbReference>
<keyword evidence="4" id="KW-1185">Reference proteome</keyword>
<gene>
    <name evidence="3" type="primary">catD_1</name>
    <name evidence="3" type="ORF">TRIHO_04510</name>
</gene>
<name>A0A132C1L1_9RHOB</name>